<keyword evidence="3" id="KW-1185">Reference proteome</keyword>
<protein>
    <submittedName>
        <fullName evidence="2">Oidioi.mRNA.OKI2018_I69.PAR.g12926.t1.cds</fullName>
    </submittedName>
</protein>
<dbReference type="InterPro" id="IPR029058">
    <property type="entry name" value="AB_hydrolase_fold"/>
</dbReference>
<dbReference type="PANTHER" id="PTHR45856:SF11">
    <property type="entry name" value="FUNGAL LIPASE-LIKE DOMAIN-CONTAINING PROTEIN"/>
    <property type="match status" value="1"/>
</dbReference>
<dbReference type="Pfam" id="PF01764">
    <property type="entry name" value="Lipase_3"/>
    <property type="match status" value="1"/>
</dbReference>
<dbReference type="PANTHER" id="PTHR45856">
    <property type="entry name" value="ALPHA/BETA-HYDROLASES SUPERFAMILY PROTEIN"/>
    <property type="match status" value="1"/>
</dbReference>
<name>A0ABN7S460_OIKDI</name>
<dbReference type="InterPro" id="IPR002921">
    <property type="entry name" value="Fungal_lipase-type"/>
</dbReference>
<organism evidence="2 3">
    <name type="scientific">Oikopleura dioica</name>
    <name type="common">Tunicate</name>
    <dbReference type="NCBI Taxonomy" id="34765"/>
    <lineage>
        <taxon>Eukaryota</taxon>
        <taxon>Metazoa</taxon>
        <taxon>Chordata</taxon>
        <taxon>Tunicata</taxon>
        <taxon>Appendicularia</taxon>
        <taxon>Copelata</taxon>
        <taxon>Oikopleuridae</taxon>
        <taxon>Oikopleura</taxon>
    </lineage>
</organism>
<sequence>MGEENYEQLSIDRINKILMSARFASCSYESVESLKQLQKEVEQEKLGHRPHNDSFIRNEQKMLFRRFENIKFKHIRDDDTSADAIIFLATEKDIRDLGSNQKPKTFIVIGVAGTYELGDVAQDLKVFQTNFEDTDAKVHSGFYAQFKALKVRVESILQIILKDNSVDEIIITGHSLGGAVSAMIKEHLRVRVTKDPITKVPPLFYWFRHTCENDSAEDFPITDDSIFSIPTHSCVNYIDELKKIKGGVTRRKFRFARRNAKHFTAFHEMSALERIR</sequence>
<gene>
    <name evidence="2" type="ORF">OKIOD_LOCUS4484</name>
</gene>
<feature type="domain" description="Fungal lipase-type" evidence="1">
    <location>
        <begin position="108"/>
        <end position="192"/>
    </location>
</feature>
<dbReference type="InterPro" id="IPR051218">
    <property type="entry name" value="Sec_MonoDiacylglyc_Lipase"/>
</dbReference>
<dbReference type="SUPFAM" id="SSF53474">
    <property type="entry name" value="alpha/beta-Hydrolases"/>
    <property type="match status" value="1"/>
</dbReference>
<evidence type="ECO:0000313" key="2">
    <source>
        <dbReference type="EMBL" id="CAG5091232.1"/>
    </source>
</evidence>
<reference evidence="2 3" key="1">
    <citation type="submission" date="2021-04" db="EMBL/GenBank/DDBJ databases">
        <authorList>
            <person name="Bliznina A."/>
        </authorList>
    </citation>
    <scope>NUCLEOTIDE SEQUENCE [LARGE SCALE GENOMIC DNA]</scope>
</reference>
<evidence type="ECO:0000313" key="3">
    <source>
        <dbReference type="Proteomes" id="UP001158576"/>
    </source>
</evidence>
<dbReference type="Proteomes" id="UP001158576">
    <property type="component" value="Chromosome PAR"/>
</dbReference>
<accession>A0ABN7S460</accession>
<dbReference type="Gene3D" id="3.40.50.1820">
    <property type="entry name" value="alpha/beta hydrolase"/>
    <property type="match status" value="1"/>
</dbReference>
<dbReference type="EMBL" id="OU015568">
    <property type="protein sequence ID" value="CAG5091232.1"/>
    <property type="molecule type" value="Genomic_DNA"/>
</dbReference>
<evidence type="ECO:0000259" key="1">
    <source>
        <dbReference type="Pfam" id="PF01764"/>
    </source>
</evidence>
<proteinExistence type="predicted"/>